<dbReference type="EMBL" id="JAGSND010000004">
    <property type="protein sequence ID" value="MBR0597965.1"/>
    <property type="molecule type" value="Genomic_DNA"/>
</dbReference>
<feature type="transmembrane region" description="Helical" evidence="1">
    <location>
        <begin position="211"/>
        <end position="234"/>
    </location>
</feature>
<feature type="transmembrane region" description="Helical" evidence="1">
    <location>
        <begin position="179"/>
        <end position="204"/>
    </location>
</feature>
<feature type="transmembrane region" description="Helical" evidence="1">
    <location>
        <begin position="120"/>
        <end position="139"/>
    </location>
</feature>
<keyword evidence="3" id="KW-1185">Reference proteome</keyword>
<feature type="transmembrane region" description="Helical" evidence="1">
    <location>
        <begin position="29"/>
        <end position="48"/>
    </location>
</feature>
<feature type="transmembrane region" description="Helical" evidence="1">
    <location>
        <begin position="60"/>
        <end position="82"/>
    </location>
</feature>
<gene>
    <name evidence="2" type="ORF">KCX82_08780</name>
</gene>
<accession>A0A8J7W309</accession>
<evidence type="ECO:0000313" key="3">
    <source>
        <dbReference type="Proteomes" id="UP000675664"/>
    </source>
</evidence>
<dbReference type="Pfam" id="PF03956">
    <property type="entry name" value="Lys_export"/>
    <property type="match status" value="2"/>
</dbReference>
<reference evidence="2" key="1">
    <citation type="submission" date="2021-04" db="EMBL/GenBank/DDBJ databases">
        <title>Sinoanaerobacter chloroacetimidivorans sp. nov., an obligate anaerobic bacterium isolated from anaerobic sludge.</title>
        <authorList>
            <person name="Bao Y."/>
        </authorList>
    </citation>
    <scope>NUCLEOTIDE SEQUENCE</scope>
    <source>
        <strain evidence="2">BAD-6</strain>
    </source>
</reference>
<keyword evidence="1" id="KW-0812">Transmembrane</keyword>
<dbReference type="GO" id="GO:0005886">
    <property type="term" value="C:plasma membrane"/>
    <property type="evidence" value="ECO:0007669"/>
    <property type="project" value="TreeGrafter"/>
</dbReference>
<dbReference type="GO" id="GO:0015661">
    <property type="term" value="F:L-lysine efflux transmembrane transporter activity"/>
    <property type="evidence" value="ECO:0007669"/>
    <property type="project" value="InterPro"/>
</dbReference>
<keyword evidence="1" id="KW-0472">Membrane</keyword>
<comment type="caution">
    <text evidence="2">The sequence shown here is derived from an EMBL/GenBank/DDBJ whole genome shotgun (WGS) entry which is preliminary data.</text>
</comment>
<keyword evidence="1" id="KW-1133">Transmembrane helix</keyword>
<dbReference type="PANTHER" id="PTHR35804:SF1">
    <property type="entry name" value="LYSINE EXPORTER LYSO"/>
    <property type="match status" value="1"/>
</dbReference>
<dbReference type="AlphaFoldDB" id="A0A8J7W309"/>
<feature type="transmembrane region" description="Helical" evidence="1">
    <location>
        <begin position="240"/>
        <end position="260"/>
    </location>
</feature>
<proteinExistence type="predicted"/>
<evidence type="ECO:0000313" key="2">
    <source>
        <dbReference type="EMBL" id="MBR0597965.1"/>
    </source>
</evidence>
<dbReference type="InterPro" id="IPR005642">
    <property type="entry name" value="LysO"/>
</dbReference>
<name>A0A8J7W309_9FIRM</name>
<sequence length="318" mass="33814">MTFIPFLFLAIGFYTGVRNLPERFLKKVDTVINVTLVVLMITIGANIGMNPLVMSNLGKIGIHCVVIAVNAILCSILCVLILEKTVLPLEKLQKELAFHELSTNSEHQVNANDGKDGSSLIFIMPAGILFGVVLGSCVIGEEMSGMLNIALIGSLMILYTGVGIGIGHNKKVFHYVRQLGMKIILLPLAILIGSLTGGALSGIILKITPQISILSAAGMSYYSITGAYMTSAYGIETGTYGFLVNVMREFFTILFMPVLIKISKGSPIAGGAAGNMDTMLMPITKFAGAELGLAALITGTILTLAVPLLLPVLHLIFI</sequence>
<protein>
    <submittedName>
        <fullName evidence="2">Lysine exporter LysO family protein</fullName>
    </submittedName>
</protein>
<dbReference type="RefSeq" id="WP_227018088.1">
    <property type="nucleotide sequence ID" value="NZ_JAGSND010000004.1"/>
</dbReference>
<reference evidence="2" key="2">
    <citation type="submission" date="2021-04" db="EMBL/GenBank/DDBJ databases">
        <authorList>
            <person name="Liu J."/>
        </authorList>
    </citation>
    <scope>NUCLEOTIDE SEQUENCE</scope>
    <source>
        <strain evidence="2">BAD-6</strain>
    </source>
</reference>
<feature type="transmembrane region" description="Helical" evidence="1">
    <location>
        <begin position="291"/>
        <end position="317"/>
    </location>
</feature>
<dbReference type="Proteomes" id="UP000675664">
    <property type="component" value="Unassembled WGS sequence"/>
</dbReference>
<organism evidence="2 3">
    <name type="scientific">Sinanaerobacter chloroacetimidivorans</name>
    <dbReference type="NCBI Taxonomy" id="2818044"/>
    <lineage>
        <taxon>Bacteria</taxon>
        <taxon>Bacillati</taxon>
        <taxon>Bacillota</taxon>
        <taxon>Clostridia</taxon>
        <taxon>Peptostreptococcales</taxon>
        <taxon>Anaerovoracaceae</taxon>
        <taxon>Sinanaerobacter</taxon>
    </lineage>
</organism>
<feature type="transmembrane region" description="Helical" evidence="1">
    <location>
        <begin position="146"/>
        <end position="167"/>
    </location>
</feature>
<evidence type="ECO:0000256" key="1">
    <source>
        <dbReference type="SAM" id="Phobius"/>
    </source>
</evidence>
<dbReference type="PANTHER" id="PTHR35804">
    <property type="entry name" value="LYSINE EXPORTER LYSO"/>
    <property type="match status" value="1"/>
</dbReference>